<sequence>MNIFLHELKAYRKSTILWTISLVLVNIVFFSLYPSFSKDVEKIKSLMEGFPEAIRIGMGISLDSFASILGYYSFPFTFVLLIGSIQAMNFGTSVVSKEVRQKTADFLLTKPIRRTQILTSKIMAVITALVITNVIYIGATIMTISAVKNNDYDSKILFMISITLLFVQLIFMSLGVIISVILPRIKSVLPISLATVFVFYFISFLSSQDPDDMIRYITPFKYFDPTYIIENSAYETPFLIITLVFIVASITASYVIYSKRDIHAV</sequence>
<keyword evidence="1" id="KW-0472">Membrane</keyword>
<dbReference type="OrthoDB" id="9800309at2"/>
<evidence type="ECO:0000256" key="1">
    <source>
        <dbReference type="SAM" id="Phobius"/>
    </source>
</evidence>
<organism evidence="2 3">
    <name type="scientific">Anaeromicrobium sediminis</name>
    <dbReference type="NCBI Taxonomy" id="1478221"/>
    <lineage>
        <taxon>Bacteria</taxon>
        <taxon>Bacillati</taxon>
        <taxon>Bacillota</taxon>
        <taxon>Clostridia</taxon>
        <taxon>Peptostreptococcales</taxon>
        <taxon>Thermotaleaceae</taxon>
        <taxon>Anaeromicrobium</taxon>
    </lineage>
</organism>
<dbReference type="PANTHER" id="PTHR43471:SF12">
    <property type="entry name" value="HYPOTHETICAL MEMBRANE PROTEIN, CONSERVED"/>
    <property type="match status" value="1"/>
</dbReference>
<keyword evidence="1" id="KW-0812">Transmembrane</keyword>
<dbReference type="GO" id="GO:0140359">
    <property type="term" value="F:ABC-type transporter activity"/>
    <property type="evidence" value="ECO:0007669"/>
    <property type="project" value="InterPro"/>
</dbReference>
<dbReference type="RefSeq" id="WP_095131175.1">
    <property type="nucleotide sequence ID" value="NZ_NIBG01000002.1"/>
</dbReference>
<dbReference type="EMBL" id="NIBG01000002">
    <property type="protein sequence ID" value="PAB60693.1"/>
    <property type="molecule type" value="Genomic_DNA"/>
</dbReference>
<feature type="transmembrane region" description="Helical" evidence="1">
    <location>
        <begin position="156"/>
        <end position="181"/>
    </location>
</feature>
<dbReference type="Proteomes" id="UP000216024">
    <property type="component" value="Unassembled WGS sequence"/>
</dbReference>
<dbReference type="PANTHER" id="PTHR43471">
    <property type="entry name" value="ABC TRANSPORTER PERMEASE"/>
    <property type="match status" value="1"/>
</dbReference>
<reference evidence="2 3" key="1">
    <citation type="submission" date="2017-06" db="EMBL/GenBank/DDBJ databases">
        <title>Draft genome sequence of anaerobic fermentative bacterium Anaeromicrobium sediminis DY2726D isolated from West Pacific Ocean sediments.</title>
        <authorList>
            <person name="Zeng X."/>
        </authorList>
    </citation>
    <scope>NUCLEOTIDE SEQUENCE [LARGE SCALE GENOMIC DNA]</scope>
    <source>
        <strain evidence="2 3">DY2726D</strain>
    </source>
</reference>
<dbReference type="GO" id="GO:0005886">
    <property type="term" value="C:plasma membrane"/>
    <property type="evidence" value="ECO:0007669"/>
    <property type="project" value="UniProtKB-SubCell"/>
</dbReference>
<protein>
    <submittedName>
        <fullName evidence="2">ABC transporter permease</fullName>
    </submittedName>
</protein>
<comment type="caution">
    <text evidence="2">The sequence shown here is derived from an EMBL/GenBank/DDBJ whole genome shotgun (WGS) entry which is preliminary data.</text>
</comment>
<evidence type="ECO:0000313" key="3">
    <source>
        <dbReference type="Proteomes" id="UP000216024"/>
    </source>
</evidence>
<feature type="transmembrane region" description="Helical" evidence="1">
    <location>
        <begin position="117"/>
        <end position="144"/>
    </location>
</feature>
<gene>
    <name evidence="2" type="ORF">CCE28_03910</name>
</gene>
<feature type="transmembrane region" description="Helical" evidence="1">
    <location>
        <begin position="238"/>
        <end position="257"/>
    </location>
</feature>
<accession>A0A267MPH5</accession>
<proteinExistence type="predicted"/>
<keyword evidence="1" id="KW-1133">Transmembrane helix</keyword>
<evidence type="ECO:0000313" key="2">
    <source>
        <dbReference type="EMBL" id="PAB60693.1"/>
    </source>
</evidence>
<keyword evidence="3" id="KW-1185">Reference proteome</keyword>
<feature type="transmembrane region" description="Helical" evidence="1">
    <location>
        <begin position="15"/>
        <end position="33"/>
    </location>
</feature>
<dbReference type="AlphaFoldDB" id="A0A267MPH5"/>
<dbReference type="Pfam" id="PF12679">
    <property type="entry name" value="ABC2_membrane_2"/>
    <property type="match status" value="1"/>
</dbReference>
<name>A0A267MPH5_9FIRM</name>
<feature type="transmembrane region" description="Helical" evidence="1">
    <location>
        <begin position="188"/>
        <end position="206"/>
    </location>
</feature>